<dbReference type="PATRIC" id="fig|1121014.3.peg.1213"/>
<dbReference type="SUPFAM" id="SSF55469">
    <property type="entry name" value="FMN-dependent nitroreductase-like"/>
    <property type="match status" value="1"/>
</dbReference>
<evidence type="ECO:0000313" key="6">
    <source>
        <dbReference type="Proteomes" id="UP000029085"/>
    </source>
</evidence>
<dbReference type="PANTHER" id="PTHR23026:SF90">
    <property type="entry name" value="IODOTYROSINE DEIODINASE 1"/>
    <property type="match status" value="1"/>
</dbReference>
<organism evidence="5 6">
    <name type="scientific">Arenimonas donghaensis DSM 18148 = HO3-R19</name>
    <dbReference type="NCBI Taxonomy" id="1121014"/>
    <lineage>
        <taxon>Bacteria</taxon>
        <taxon>Pseudomonadati</taxon>
        <taxon>Pseudomonadota</taxon>
        <taxon>Gammaproteobacteria</taxon>
        <taxon>Lysobacterales</taxon>
        <taxon>Lysobacteraceae</taxon>
        <taxon>Arenimonas</taxon>
    </lineage>
</organism>
<gene>
    <name evidence="5" type="ORF">N788_12295</name>
</gene>
<sequence>MTNAAFVPLPPPPAMDDDQRLARAREFAAMLGKRRTVRDYAPTPVPREVIEACLQAAGTAPSGANQQPWSFVAVSDPALKQRIRVAAEAEERDFYERRAPDEWLEALAPLGTDDHKPFLETAPWLIAVFYERTGPEIDGRKAKRYYPHESTGIACGMLIAALHNAGLATLTHTPSPMAFLNELLERPRHEVPYLLLVVGHPADGCQVPDIRRKPLDQFARFR</sequence>
<dbReference type="InterPro" id="IPR029479">
    <property type="entry name" value="Nitroreductase"/>
</dbReference>
<dbReference type="STRING" id="1121014.N788_12295"/>
<protein>
    <recommendedName>
        <fullName evidence="4">Nitroreductase domain-containing protein</fullName>
    </recommendedName>
</protein>
<dbReference type="GO" id="GO:0016491">
    <property type="term" value="F:oxidoreductase activity"/>
    <property type="evidence" value="ECO:0007669"/>
    <property type="project" value="UniProtKB-KW"/>
</dbReference>
<dbReference type="Proteomes" id="UP000029085">
    <property type="component" value="Unassembled WGS sequence"/>
</dbReference>
<keyword evidence="3" id="KW-0560">Oxidoreductase</keyword>
<evidence type="ECO:0000256" key="2">
    <source>
        <dbReference type="ARBA" id="ARBA00022643"/>
    </source>
</evidence>
<feature type="domain" description="Nitroreductase" evidence="4">
    <location>
        <begin position="33"/>
        <end position="200"/>
    </location>
</feature>
<reference evidence="6" key="1">
    <citation type="submission" date="2013-08" db="EMBL/GenBank/DDBJ databases">
        <title>Genome sequencing of Arenimonas donghaensis.</title>
        <authorList>
            <person name="Chen F."/>
            <person name="Wang G."/>
        </authorList>
    </citation>
    <scope>NUCLEOTIDE SEQUENCE [LARGE SCALE GENOMIC DNA]</scope>
    <source>
        <strain evidence="6">HO3-R19</strain>
    </source>
</reference>
<keyword evidence="2" id="KW-0288">FMN</keyword>
<dbReference type="InterPro" id="IPR000415">
    <property type="entry name" value="Nitroreductase-like"/>
</dbReference>
<dbReference type="CDD" id="cd02144">
    <property type="entry name" value="iodotyrosine_dehalogenase"/>
    <property type="match status" value="1"/>
</dbReference>
<reference evidence="5 6" key="2">
    <citation type="journal article" date="2015" name="Stand. Genomic Sci.">
        <title>High quality draft genomic sequence of Arenimonas donghaensis DSM 18148(T).</title>
        <authorList>
            <person name="Chen F."/>
            <person name="Wang H."/>
            <person name="Cao Y."/>
            <person name="Li X."/>
            <person name="Wang G."/>
        </authorList>
    </citation>
    <scope>NUCLEOTIDE SEQUENCE [LARGE SCALE GENOMIC DNA]</scope>
    <source>
        <strain evidence="5 6">HO3-R19</strain>
    </source>
</reference>
<evidence type="ECO:0000256" key="3">
    <source>
        <dbReference type="ARBA" id="ARBA00023002"/>
    </source>
</evidence>
<dbReference type="InterPro" id="IPR050627">
    <property type="entry name" value="Nitroreductase/BluB"/>
</dbReference>
<accession>A0A087MJ48</accession>
<comment type="caution">
    <text evidence="5">The sequence shown here is derived from an EMBL/GenBank/DDBJ whole genome shotgun (WGS) entry which is preliminary data.</text>
</comment>
<evidence type="ECO:0000256" key="1">
    <source>
        <dbReference type="ARBA" id="ARBA00022630"/>
    </source>
</evidence>
<dbReference type="Gene3D" id="3.40.109.10">
    <property type="entry name" value="NADH Oxidase"/>
    <property type="match status" value="1"/>
</dbReference>
<dbReference type="PANTHER" id="PTHR23026">
    <property type="entry name" value="NADPH NITROREDUCTASE"/>
    <property type="match status" value="1"/>
</dbReference>
<dbReference type="EMBL" id="AVCJ01000011">
    <property type="protein sequence ID" value="KFL36901.1"/>
    <property type="molecule type" value="Genomic_DNA"/>
</dbReference>
<keyword evidence="6" id="KW-1185">Reference proteome</keyword>
<dbReference type="RefSeq" id="WP_034222507.1">
    <property type="nucleotide sequence ID" value="NZ_AVCJ01000011.1"/>
</dbReference>
<name>A0A087MJ48_9GAMM</name>
<proteinExistence type="predicted"/>
<evidence type="ECO:0000313" key="5">
    <source>
        <dbReference type="EMBL" id="KFL36901.1"/>
    </source>
</evidence>
<keyword evidence="1" id="KW-0285">Flavoprotein</keyword>
<dbReference type="OrthoDB" id="9809288at2"/>
<dbReference type="AlphaFoldDB" id="A0A087MJ48"/>
<dbReference type="Pfam" id="PF00881">
    <property type="entry name" value="Nitroreductase"/>
    <property type="match status" value="1"/>
</dbReference>
<evidence type="ECO:0000259" key="4">
    <source>
        <dbReference type="Pfam" id="PF00881"/>
    </source>
</evidence>